<dbReference type="EMBL" id="CM056810">
    <property type="protein sequence ID" value="KAJ8645917.1"/>
    <property type="molecule type" value="Genomic_DNA"/>
</dbReference>
<evidence type="ECO:0000313" key="1">
    <source>
        <dbReference type="EMBL" id="KAJ8645917.1"/>
    </source>
</evidence>
<keyword evidence="2" id="KW-1185">Reference proteome</keyword>
<protein>
    <submittedName>
        <fullName evidence="1">Uncharacterized protein</fullName>
    </submittedName>
</protein>
<reference evidence="1 2" key="1">
    <citation type="journal article" date="2022" name="Hortic Res">
        <title>A haplotype resolved chromosomal level avocado genome allows analysis of novel avocado genes.</title>
        <authorList>
            <person name="Nath O."/>
            <person name="Fletcher S.J."/>
            <person name="Hayward A."/>
            <person name="Shaw L.M."/>
            <person name="Masouleh A.K."/>
            <person name="Furtado A."/>
            <person name="Henry R.J."/>
            <person name="Mitter N."/>
        </authorList>
    </citation>
    <scope>NUCLEOTIDE SEQUENCE [LARGE SCALE GENOMIC DNA]</scope>
    <source>
        <strain evidence="2">cv. Hass</strain>
    </source>
</reference>
<proteinExistence type="predicted"/>
<sequence>MIASYLFVLSYVGVGELVCSEAIDERDKVQRIDFCANRSPEKAAYTPPSSQDDTGRDCQSSPVTREETAGRCSVHDYVSETKPVEGRRRSPEPS</sequence>
<evidence type="ECO:0000313" key="2">
    <source>
        <dbReference type="Proteomes" id="UP001234297"/>
    </source>
</evidence>
<name>A0ACC2ML74_PERAE</name>
<accession>A0ACC2ML74</accession>
<comment type="caution">
    <text evidence="1">The sequence shown here is derived from an EMBL/GenBank/DDBJ whole genome shotgun (WGS) entry which is preliminary data.</text>
</comment>
<organism evidence="1 2">
    <name type="scientific">Persea americana</name>
    <name type="common">Avocado</name>
    <dbReference type="NCBI Taxonomy" id="3435"/>
    <lineage>
        <taxon>Eukaryota</taxon>
        <taxon>Viridiplantae</taxon>
        <taxon>Streptophyta</taxon>
        <taxon>Embryophyta</taxon>
        <taxon>Tracheophyta</taxon>
        <taxon>Spermatophyta</taxon>
        <taxon>Magnoliopsida</taxon>
        <taxon>Magnoliidae</taxon>
        <taxon>Laurales</taxon>
        <taxon>Lauraceae</taxon>
        <taxon>Persea</taxon>
    </lineage>
</organism>
<gene>
    <name evidence="1" type="ORF">MRB53_007665</name>
</gene>
<dbReference type="Proteomes" id="UP001234297">
    <property type="component" value="Chromosome 2"/>
</dbReference>